<evidence type="ECO:0000256" key="1">
    <source>
        <dbReference type="ARBA" id="ARBA00010282"/>
    </source>
</evidence>
<dbReference type="Pfam" id="PF02657">
    <property type="entry name" value="SufE"/>
    <property type="match status" value="1"/>
</dbReference>
<reference evidence="3 4" key="1">
    <citation type="submission" date="2020-07" db="EMBL/GenBank/DDBJ databases">
        <title>Sequencing the genomes of 1000 actinobacteria strains.</title>
        <authorList>
            <person name="Klenk H.-P."/>
        </authorList>
    </citation>
    <scope>NUCLEOTIDE SEQUENCE [LARGE SCALE GENOMIC DNA]</scope>
    <source>
        <strain evidence="3 4">DSM 26154</strain>
    </source>
</reference>
<dbReference type="AlphaFoldDB" id="A0A852VPK8"/>
<evidence type="ECO:0000313" key="3">
    <source>
        <dbReference type="EMBL" id="NYF98116.1"/>
    </source>
</evidence>
<dbReference type="InterPro" id="IPR003808">
    <property type="entry name" value="Fe-S_metab-assoc_dom"/>
</dbReference>
<name>A0A852VPK8_9MICO</name>
<dbReference type="PANTHER" id="PTHR43597">
    <property type="entry name" value="SULFUR ACCEPTOR PROTEIN CSDE"/>
    <property type="match status" value="1"/>
</dbReference>
<dbReference type="PANTHER" id="PTHR43597:SF5">
    <property type="entry name" value="SUFE-LIKE PROTEIN 2, CHLOROPLASTIC"/>
    <property type="match status" value="1"/>
</dbReference>
<protein>
    <submittedName>
        <fullName evidence="3">Cysteine desulfuration protein SufE</fullName>
    </submittedName>
</protein>
<dbReference type="RefSeq" id="WP_185990965.1">
    <property type="nucleotide sequence ID" value="NZ_JACCAE010000001.1"/>
</dbReference>
<dbReference type="Gene3D" id="3.90.1010.10">
    <property type="match status" value="1"/>
</dbReference>
<accession>A0A852VPK8</accession>
<evidence type="ECO:0000313" key="4">
    <source>
        <dbReference type="Proteomes" id="UP000554054"/>
    </source>
</evidence>
<evidence type="ECO:0000259" key="2">
    <source>
        <dbReference type="Pfam" id="PF02657"/>
    </source>
</evidence>
<dbReference type="EMBL" id="JACCAE010000001">
    <property type="protein sequence ID" value="NYF98116.1"/>
    <property type="molecule type" value="Genomic_DNA"/>
</dbReference>
<dbReference type="Proteomes" id="UP000554054">
    <property type="component" value="Unassembled WGS sequence"/>
</dbReference>
<keyword evidence="4" id="KW-1185">Reference proteome</keyword>
<comment type="caution">
    <text evidence="3">The sequence shown here is derived from an EMBL/GenBank/DDBJ whole genome shotgun (WGS) entry which is preliminary data.</text>
</comment>
<organism evidence="3 4">
    <name type="scientific">Janibacter cremeus</name>
    <dbReference type="NCBI Taxonomy" id="1285192"/>
    <lineage>
        <taxon>Bacteria</taxon>
        <taxon>Bacillati</taxon>
        <taxon>Actinomycetota</taxon>
        <taxon>Actinomycetes</taxon>
        <taxon>Micrococcales</taxon>
        <taxon>Intrasporangiaceae</taxon>
        <taxon>Janibacter</taxon>
    </lineage>
</organism>
<comment type="similarity">
    <text evidence="1">Belongs to the SufE family.</text>
</comment>
<proteinExistence type="inferred from homology"/>
<sequence>MNAETAPNGRALPAALAQVIEDFNDLEIPDRLQLLLEFSDELPALPPRYAEHPELLEPVPECQSPIFLATEVDGDHEGATVHLHFSAPPEAPTTRGFAGILHEGLDGLGAAELLAVPMDVPEQLGLGEAVSPLRLRGMGGMLARIKRQVREKIGQDHPPTNSA</sequence>
<feature type="domain" description="Fe-S metabolism associated" evidence="2">
    <location>
        <begin position="21"/>
        <end position="148"/>
    </location>
</feature>
<gene>
    <name evidence="3" type="ORF">BJY20_001508</name>
</gene>
<dbReference type="SUPFAM" id="SSF82649">
    <property type="entry name" value="SufE/NifU"/>
    <property type="match status" value="1"/>
</dbReference>